<dbReference type="FunFam" id="4.10.410.10:FF:000011">
    <property type="entry name" value="Tissue factor pathway inhibitor"/>
    <property type="match status" value="1"/>
</dbReference>
<dbReference type="PROSITE" id="PS50092">
    <property type="entry name" value="TSP1"/>
    <property type="match status" value="1"/>
</dbReference>
<dbReference type="FunFam" id="4.10.410.10:FF:000020">
    <property type="entry name" value="Collagen, type VI, alpha 3"/>
    <property type="match status" value="7"/>
</dbReference>
<dbReference type="Gene3D" id="2.20.100.10">
    <property type="entry name" value="Thrombospondin type-1 (TSP1) repeat"/>
    <property type="match status" value="1"/>
</dbReference>
<keyword evidence="2" id="KW-0964">Secreted</keyword>
<dbReference type="InterPro" id="IPR050098">
    <property type="entry name" value="TFPI/VKTCI-like"/>
</dbReference>
<dbReference type="GO" id="GO:0005615">
    <property type="term" value="C:extracellular space"/>
    <property type="evidence" value="ECO:0007669"/>
    <property type="project" value="TreeGrafter"/>
</dbReference>
<feature type="domain" description="BPTI/Kunitz inhibitor" evidence="7">
    <location>
        <begin position="1313"/>
        <end position="1363"/>
    </location>
</feature>
<dbReference type="InterPro" id="IPR002223">
    <property type="entry name" value="Kunitz_BPTI"/>
</dbReference>
<name>A0AAD9UJP3_RIDPI</name>
<evidence type="ECO:0000256" key="4">
    <source>
        <dbReference type="ARBA" id="ARBA00022690"/>
    </source>
</evidence>
<keyword evidence="3" id="KW-0800">Toxin</keyword>
<dbReference type="InterPro" id="IPR020901">
    <property type="entry name" value="Prtase_inh_Kunz-CS"/>
</dbReference>
<dbReference type="Proteomes" id="UP001209878">
    <property type="component" value="Unassembled WGS sequence"/>
</dbReference>
<dbReference type="FunFam" id="4.10.410.10:FF:000004">
    <property type="entry name" value="Tissue factor pathway inhibitor"/>
    <property type="match status" value="1"/>
</dbReference>
<keyword evidence="4" id="KW-0646">Protease inhibitor</keyword>
<feature type="domain" description="BPTI/Kunitz inhibitor" evidence="7">
    <location>
        <begin position="566"/>
        <end position="616"/>
    </location>
</feature>
<feature type="domain" description="BPTI/Kunitz inhibitor" evidence="7">
    <location>
        <begin position="1023"/>
        <end position="1073"/>
    </location>
</feature>
<dbReference type="Pfam" id="PF00014">
    <property type="entry name" value="Kunitz_BPTI"/>
    <property type="match status" value="16"/>
</dbReference>
<dbReference type="PROSITE" id="PS00280">
    <property type="entry name" value="BPTI_KUNITZ_1"/>
    <property type="match status" value="8"/>
</dbReference>
<comment type="subcellular location">
    <subcellularLocation>
        <location evidence="1">Secreted</location>
    </subcellularLocation>
</comment>
<dbReference type="PRINTS" id="PR00759">
    <property type="entry name" value="BASICPTASE"/>
</dbReference>
<feature type="domain" description="BPTI/Kunitz inhibitor" evidence="7">
    <location>
        <begin position="449"/>
        <end position="499"/>
    </location>
</feature>
<gene>
    <name evidence="8" type="ORF">NP493_46g01054</name>
</gene>
<feature type="domain" description="BPTI/Kunitz inhibitor" evidence="7">
    <location>
        <begin position="389"/>
        <end position="439"/>
    </location>
</feature>
<organism evidence="8 9">
    <name type="scientific">Ridgeia piscesae</name>
    <name type="common">Tubeworm</name>
    <dbReference type="NCBI Taxonomy" id="27915"/>
    <lineage>
        <taxon>Eukaryota</taxon>
        <taxon>Metazoa</taxon>
        <taxon>Spiralia</taxon>
        <taxon>Lophotrochozoa</taxon>
        <taxon>Annelida</taxon>
        <taxon>Polychaeta</taxon>
        <taxon>Sedentaria</taxon>
        <taxon>Canalipalpata</taxon>
        <taxon>Sabellida</taxon>
        <taxon>Siboglinidae</taxon>
        <taxon>Ridgeia</taxon>
    </lineage>
</organism>
<feature type="domain" description="BPTI/Kunitz inhibitor" evidence="7">
    <location>
        <begin position="706"/>
        <end position="756"/>
    </location>
</feature>
<feature type="domain" description="BPTI/Kunitz inhibitor" evidence="7">
    <location>
        <begin position="1247"/>
        <end position="1297"/>
    </location>
</feature>
<proteinExistence type="predicted"/>
<evidence type="ECO:0000256" key="6">
    <source>
        <dbReference type="ARBA" id="ARBA00023157"/>
    </source>
</evidence>
<dbReference type="PANTHER" id="PTHR10083:SF217">
    <property type="entry name" value="BOOPHILIN-H2"/>
    <property type="match status" value="1"/>
</dbReference>
<feature type="domain" description="BPTI/Kunitz inhibitor" evidence="7">
    <location>
        <begin position="898"/>
        <end position="948"/>
    </location>
</feature>
<dbReference type="InterPro" id="IPR036880">
    <property type="entry name" value="Kunitz_BPTI_sf"/>
</dbReference>
<sequence>MRHLSVKTYFEAIECSAECGGGQRRREVMCFSEGAHVDSSHCDANQRPAIHEDCNNQPCDEDNLLIVGGCRGTRHGCCPDGLVAAEGPNYLGCPARDPIPRGACIEMDFGCCLDGITPAQGPFLYGCPKYTCQDTEHGCCSDGQTAAKGNDGEGCPDRIYGCDRYGYGCCPDGKTSATGPNYEGCPSRTPVGIQVHPQRKEDKAEEIDGSGEPCETGDCNVIVTGCSSSLYGCCQDGRTAASGPDYLGCPGPKSLASPCASTAYGCCPDGVTPALGADNEGCDDAGSGEVEADCRASTYGCCPDGSTAAQGPSYEGCDADCDAMAYGCCPDGIKAAEGPNFLGCVEAEVRVSEAGCADDKYGCCPDGKTAALGPKNAGCPSVIAKRAECGLPHERGPCSNYTVRWAFDASYGECSRFWYGGCEGNGNNFETKEECRKGCVHPEEEIEMCYLPKSVGRCRASVMRYYYNVKTHQCEEFSYGGCLGNGNRFETQEVCETRCVAPHTPDVCNQPKKIGQCRGHFPRWFYDHADGACKQFVYGGCQGNDNRFSSKEACEQRCVSPATTVCLLNKDPGPCQVFFKNWYFDAASEECVEFVYGGCGGNNNRFATKDECKNTCRELLKKKKIDICTLPKETGPCTAYFERWYYDKSDEYCKMFVYGGCQGNKNRFVTEQECRSQCRAKGNQWVSGNTSGSGQSVNCVWSTDVCTLTKAVGSCSSAIQRYFFNTDSATCEQFLYSGCGGNGNSFDTLEECEKSCDKHLRKFVVSKGKEHCYQPVAAGPCLNSMSRYHYNSVSGECEEFQYGGCGGNRNRFLNKQQCEDECRNSTTPAPTALPTTPENCSLHYNPGPCKNFSVLWYFDILEGRCRDFLYGGCKGNENKFLTREECEQECTSEPDVTCTLNYDGGDCFAYIPMFYYDSEKGACVQFIYGGCGGNANRFKTREACEQRCQPKTMHSVTSGLSKCALPKEAGQCDGVHQLSVTKWYYNMEAGQCEKFIYSLCGGNENRFKSKTECEEACPVADICHQEFVTGPCRASKRRYHFDAATGKCNEFTYGGCNGNANRFLKLESCESACQQFASITTAVPAITTELETCSKPREAGECHTYTLRWYHDKMQEQCSQFVYSGCGGNDNNFQTEEECQRRCFSDQDTVATTTVAAPTTTEAPGKCTLPKETGKCEGFAQLSVTRWYYNTEAGQCEQFVYSLCGGNENRFPSKEACEEECVQPAAIVEEPEEKTDSSGDDDDFDICQLKQDMGTCYNYQIKWFYDASISRCRRFYYGSCGGNGNRFETREECVQMCVERKVKPKLGVVEKACKLDPEVGPCNDTIDRWFYNTSSDHCELFVYGGCHGNGNNFEEESQCAAACGQKILTEINDECMAPVDIGPCKAAVVRWYYDPEDRSCKDFVFGGCDGNTNNFATKEKCERTCTKFVAEGFNHLL</sequence>
<feature type="domain" description="BPTI/Kunitz inhibitor" evidence="7">
    <location>
        <begin position="772"/>
        <end position="822"/>
    </location>
</feature>
<protein>
    <recommendedName>
        <fullName evidence="7">BPTI/Kunitz inhibitor domain-containing protein</fullName>
    </recommendedName>
</protein>
<dbReference type="GO" id="GO:0004867">
    <property type="term" value="F:serine-type endopeptidase inhibitor activity"/>
    <property type="evidence" value="ECO:0007669"/>
    <property type="project" value="UniProtKB-KW"/>
</dbReference>
<dbReference type="SMART" id="SM00131">
    <property type="entry name" value="KU"/>
    <property type="match status" value="16"/>
</dbReference>
<evidence type="ECO:0000313" key="8">
    <source>
        <dbReference type="EMBL" id="KAK2191742.1"/>
    </source>
</evidence>
<feature type="domain" description="BPTI/Kunitz inhibitor" evidence="7">
    <location>
        <begin position="840"/>
        <end position="890"/>
    </location>
</feature>
<evidence type="ECO:0000259" key="7">
    <source>
        <dbReference type="PROSITE" id="PS50279"/>
    </source>
</evidence>
<feature type="domain" description="BPTI/Kunitz inhibitor" evidence="7">
    <location>
        <begin position="508"/>
        <end position="558"/>
    </location>
</feature>
<dbReference type="CDD" id="cd00109">
    <property type="entry name" value="Kunitz-type"/>
    <property type="match status" value="13"/>
</dbReference>
<comment type="caution">
    <text evidence="8">The sequence shown here is derived from an EMBL/GenBank/DDBJ whole genome shotgun (WGS) entry which is preliminary data.</text>
</comment>
<dbReference type="PANTHER" id="PTHR10083">
    <property type="entry name" value="KUNITZ-TYPE PROTEASE INHIBITOR-RELATED"/>
    <property type="match status" value="1"/>
</dbReference>
<evidence type="ECO:0000313" key="9">
    <source>
        <dbReference type="Proteomes" id="UP001209878"/>
    </source>
</evidence>
<dbReference type="EMBL" id="JAODUO010000046">
    <property type="protein sequence ID" value="KAK2191742.1"/>
    <property type="molecule type" value="Genomic_DNA"/>
</dbReference>
<feature type="domain" description="BPTI/Kunitz inhibitor" evidence="7">
    <location>
        <begin position="1093"/>
        <end position="1143"/>
    </location>
</feature>
<dbReference type="CDD" id="cd22639">
    <property type="entry name" value="Kunitz_papilin_lacunin-like"/>
    <property type="match status" value="1"/>
</dbReference>
<keyword evidence="9" id="KW-1185">Reference proteome</keyword>
<accession>A0AAD9UJP3</accession>
<feature type="domain" description="BPTI/Kunitz inhibitor" evidence="7">
    <location>
        <begin position="1167"/>
        <end position="1221"/>
    </location>
</feature>
<reference evidence="8" key="1">
    <citation type="journal article" date="2023" name="Mol. Biol. Evol.">
        <title>Third-Generation Sequencing Reveals the Adaptive Role of the Epigenome in Three Deep-Sea Polychaetes.</title>
        <authorList>
            <person name="Perez M."/>
            <person name="Aroh O."/>
            <person name="Sun Y."/>
            <person name="Lan Y."/>
            <person name="Juniper S.K."/>
            <person name="Young C.R."/>
            <person name="Angers B."/>
            <person name="Qian P.Y."/>
        </authorList>
    </citation>
    <scope>NUCLEOTIDE SEQUENCE</scope>
    <source>
        <strain evidence="8">R07B-5</strain>
    </source>
</reference>
<evidence type="ECO:0000256" key="1">
    <source>
        <dbReference type="ARBA" id="ARBA00004613"/>
    </source>
</evidence>
<evidence type="ECO:0000256" key="5">
    <source>
        <dbReference type="ARBA" id="ARBA00022900"/>
    </source>
</evidence>
<keyword evidence="6" id="KW-1015">Disulfide bond</keyword>
<dbReference type="Pfam" id="PF19030">
    <property type="entry name" value="TSP1_ADAMTS"/>
    <property type="match status" value="1"/>
</dbReference>
<dbReference type="PROSITE" id="PS50279">
    <property type="entry name" value="BPTI_KUNITZ_2"/>
    <property type="match status" value="16"/>
</dbReference>
<dbReference type="SUPFAM" id="SSF57362">
    <property type="entry name" value="BPTI-like"/>
    <property type="match status" value="16"/>
</dbReference>
<evidence type="ECO:0000256" key="2">
    <source>
        <dbReference type="ARBA" id="ARBA00022525"/>
    </source>
</evidence>
<dbReference type="InterPro" id="IPR036383">
    <property type="entry name" value="TSP1_rpt_sf"/>
</dbReference>
<keyword evidence="5" id="KW-0722">Serine protease inhibitor</keyword>
<feature type="domain" description="BPTI/Kunitz inhibitor" evidence="7">
    <location>
        <begin position="963"/>
        <end position="1017"/>
    </location>
</feature>
<dbReference type="Gene3D" id="4.10.410.10">
    <property type="entry name" value="Pancreatic trypsin inhibitor Kunitz domain"/>
    <property type="match status" value="16"/>
</dbReference>
<feature type="domain" description="BPTI/Kunitz inhibitor" evidence="7">
    <location>
        <begin position="1375"/>
        <end position="1425"/>
    </location>
</feature>
<evidence type="ECO:0000256" key="3">
    <source>
        <dbReference type="ARBA" id="ARBA00022656"/>
    </source>
</evidence>
<dbReference type="SUPFAM" id="SSF82895">
    <property type="entry name" value="TSP-1 type 1 repeat"/>
    <property type="match status" value="1"/>
</dbReference>
<dbReference type="InterPro" id="IPR000884">
    <property type="entry name" value="TSP1_rpt"/>
</dbReference>
<feature type="domain" description="BPTI/Kunitz inhibitor" evidence="7">
    <location>
        <begin position="628"/>
        <end position="678"/>
    </location>
</feature>
<dbReference type="FunFam" id="4.10.410.10:FF:000006">
    <property type="entry name" value="Serine peptidase inhibitor, Kunitz type 1"/>
    <property type="match status" value="1"/>
</dbReference>
<dbReference type="FunFam" id="4.10.410.10:FF:000015">
    <property type="entry name" value="WAP four-disulfide core domain 6A"/>
    <property type="match status" value="1"/>
</dbReference>